<protein>
    <submittedName>
        <fullName evidence="1">Uncharacterized protein</fullName>
    </submittedName>
</protein>
<comment type="caution">
    <text evidence="1">The sequence shown here is derived from an EMBL/GenBank/DDBJ whole genome shotgun (WGS) entry which is preliminary data.</text>
</comment>
<sequence>MLISSHSPLTIYSLVPSNPLQNFTQFENFHEISNTIVNLIGQTGCSDVQGTKAIAETEAKAHSKLKSNGWVTDTPARPTLWPFGSISRRMNVITTPTAKLPIQSPFGNDKVLAGSEGPLATGHITAKTVQGEAEADTKKASWSNIVADSHYTRRTCLKKDIFFPKGFSGVASSERMFNYSDSGVAGLEVTGHMEFSSDDLSGPENGGAEDLVRYVGRFTEGSLFLILTSKCIKFII</sequence>
<dbReference type="EMBL" id="CAAALY010281659">
    <property type="protein sequence ID" value="VEL43459.1"/>
    <property type="molecule type" value="Genomic_DNA"/>
</dbReference>
<organism evidence="1 2">
    <name type="scientific">Protopolystoma xenopodis</name>
    <dbReference type="NCBI Taxonomy" id="117903"/>
    <lineage>
        <taxon>Eukaryota</taxon>
        <taxon>Metazoa</taxon>
        <taxon>Spiralia</taxon>
        <taxon>Lophotrochozoa</taxon>
        <taxon>Platyhelminthes</taxon>
        <taxon>Monogenea</taxon>
        <taxon>Polyopisthocotylea</taxon>
        <taxon>Polystomatidea</taxon>
        <taxon>Polystomatidae</taxon>
        <taxon>Protopolystoma</taxon>
    </lineage>
</organism>
<accession>A0A3S5CS25</accession>
<dbReference type="Proteomes" id="UP000784294">
    <property type="component" value="Unassembled WGS sequence"/>
</dbReference>
<gene>
    <name evidence="1" type="ORF">PXEA_LOCUS36899</name>
</gene>
<evidence type="ECO:0000313" key="2">
    <source>
        <dbReference type="Proteomes" id="UP000784294"/>
    </source>
</evidence>
<dbReference type="AlphaFoldDB" id="A0A3S5CS25"/>
<reference evidence="1" key="1">
    <citation type="submission" date="2018-11" db="EMBL/GenBank/DDBJ databases">
        <authorList>
            <consortium name="Pathogen Informatics"/>
        </authorList>
    </citation>
    <scope>NUCLEOTIDE SEQUENCE</scope>
</reference>
<keyword evidence="2" id="KW-1185">Reference proteome</keyword>
<name>A0A3S5CS25_9PLAT</name>
<evidence type="ECO:0000313" key="1">
    <source>
        <dbReference type="EMBL" id="VEL43459.1"/>
    </source>
</evidence>
<proteinExistence type="predicted"/>